<feature type="transmembrane region" description="Helical" evidence="5">
    <location>
        <begin position="637"/>
        <end position="663"/>
    </location>
</feature>
<comment type="subcellular location">
    <subcellularLocation>
        <location evidence="1">Membrane</location>
        <topology evidence="1">Multi-pass membrane protein</topology>
    </subcellularLocation>
</comment>
<protein>
    <submittedName>
        <fullName evidence="7">Phosphate transport system permease protein PstC (TC 3.A.1.7.1)</fullName>
    </submittedName>
</protein>
<sequence length="871" mass="92769">LDTSGTLRALHAETGELLGERPVAADGQVPTALSRWARDGRLALGLADGSIQTGTIRFVSKVRHVADEELDIPIGQSRPAAEADDSGFRPLIERVDAEQVRVTTPEVQLAAPVKVKLGEGAILRLDSFADGRKQFVVVLRESGPASYSFLRTTRPLGGGPPRTRLTTYPFELAPRDALQQVPPDQGGDQWGEHLARPDWLFVSGDGKHIYALWRDGTCQRYAVADPKNEPIVLAETAQLADSPITAAAMLIGSLTLVVGDAEGSVAGWFPAPSPTAPTPDQQHLVRGHLFPGPGGPVASLATSWRDRSVFITDTDGRAVVRHMASEKRVATLGASTPSPALAGAIAPKNDALAVLHEDGSIALARYEPGYPEITFGSLFAPMHYEGQASPSFVYQSSAGDDAAEPKLSLTPLIFGTLKATVVAMFFACPLAVFAAIYSSEFLSPGLRRTIKPAIEIMASLPSVVLGFIAAMVVAPLARDLLPGIMLAMLTVPLTILFAAGLWTTVPTQVRSRFKRKTQLLLVGLSLTVGIALALLAGPMIERTLFKPTTEDLLVLAGSYQPAAPEAIPAWVGIRDTLSPDDERHLRAEGLYFRQGVVVEPVEPGPGEWEAMQTALAEQGHDTPSIQRWLNGEIGTPWPGWFVALIPPGAILSLVLLARVFALLRRLAPADKSERLEIIIAIGQPFAALLLTCACAAIGALLLTAAGFDARDSIFGSFTPRNSLVVGVIMGFAIIPIIYSISEDALMSVPNTLRAASLGAGASPWQTAIRVVLPVAASGIFSASMIGLGRAVGETMIVLMATGNTPTMDLNIFEGFRTLAANIAVELPEAPKGEALYRVLFLCGLVLFLMTFVINTTAEVVRQHFRKKNSLL</sequence>
<dbReference type="GO" id="GO:0055085">
    <property type="term" value="P:transmembrane transport"/>
    <property type="evidence" value="ECO:0007669"/>
    <property type="project" value="InterPro"/>
</dbReference>
<evidence type="ECO:0000256" key="4">
    <source>
        <dbReference type="ARBA" id="ARBA00023136"/>
    </source>
</evidence>
<feature type="transmembrane region" description="Helical" evidence="5">
    <location>
        <begin position="483"/>
        <end position="505"/>
    </location>
</feature>
<dbReference type="PROSITE" id="PS50928">
    <property type="entry name" value="ABC_TM1"/>
    <property type="match status" value="1"/>
</dbReference>
<dbReference type="Gene3D" id="1.10.3720.10">
    <property type="entry name" value="MetI-like"/>
    <property type="match status" value="2"/>
</dbReference>
<feature type="transmembrane region" description="Helical" evidence="5">
    <location>
        <begin position="412"/>
        <end position="437"/>
    </location>
</feature>
<keyword evidence="3 5" id="KW-1133">Transmembrane helix</keyword>
<dbReference type="Pfam" id="PF00528">
    <property type="entry name" value="BPD_transp_1"/>
    <property type="match status" value="1"/>
</dbReference>
<dbReference type="CDD" id="cd06261">
    <property type="entry name" value="TM_PBP2"/>
    <property type="match status" value="1"/>
</dbReference>
<dbReference type="SUPFAM" id="SSF50998">
    <property type="entry name" value="Quinoprotein alcohol dehydrogenase-like"/>
    <property type="match status" value="1"/>
</dbReference>
<dbReference type="InterPro" id="IPR035906">
    <property type="entry name" value="MetI-like_sf"/>
</dbReference>
<feature type="transmembrane region" description="Helical" evidence="5">
    <location>
        <begin position="834"/>
        <end position="857"/>
    </location>
</feature>
<evidence type="ECO:0000256" key="2">
    <source>
        <dbReference type="ARBA" id="ARBA00022692"/>
    </source>
</evidence>
<dbReference type="InterPro" id="IPR000515">
    <property type="entry name" value="MetI-like"/>
</dbReference>
<feature type="non-terminal residue" evidence="7">
    <location>
        <position position="1"/>
    </location>
</feature>
<dbReference type="PANTHER" id="PTHR42727">
    <property type="entry name" value="PHOSPHATE TRANSPORT SYSTEM PERMEASE PROTEIN"/>
    <property type="match status" value="1"/>
</dbReference>
<reference evidence="7" key="1">
    <citation type="submission" date="2018-06" db="EMBL/GenBank/DDBJ databases">
        <authorList>
            <person name="Zhirakovskaya E."/>
        </authorList>
    </citation>
    <scope>NUCLEOTIDE SEQUENCE</scope>
</reference>
<organism evidence="7">
    <name type="scientific">hydrothermal vent metagenome</name>
    <dbReference type="NCBI Taxonomy" id="652676"/>
    <lineage>
        <taxon>unclassified sequences</taxon>
        <taxon>metagenomes</taxon>
        <taxon>ecological metagenomes</taxon>
    </lineage>
</organism>
<dbReference type="PANTHER" id="PTHR42727:SF1">
    <property type="entry name" value="PHOSPHATE TRANSPORT SYSTEM PERMEASE"/>
    <property type="match status" value="1"/>
</dbReference>
<evidence type="ECO:0000313" key="7">
    <source>
        <dbReference type="EMBL" id="VAX40624.1"/>
    </source>
</evidence>
<evidence type="ECO:0000256" key="5">
    <source>
        <dbReference type="SAM" id="Phobius"/>
    </source>
</evidence>
<feature type="domain" description="ABC transmembrane type-1" evidence="6">
    <location>
        <begin position="413"/>
        <end position="857"/>
    </location>
</feature>
<dbReference type="SUPFAM" id="SSF161098">
    <property type="entry name" value="MetI-like"/>
    <property type="match status" value="2"/>
</dbReference>
<dbReference type="InterPro" id="IPR015943">
    <property type="entry name" value="WD40/YVTN_repeat-like_dom_sf"/>
</dbReference>
<feature type="transmembrane region" description="Helical" evidence="5">
    <location>
        <begin position="675"/>
        <end position="702"/>
    </location>
</feature>
<evidence type="ECO:0000256" key="3">
    <source>
        <dbReference type="ARBA" id="ARBA00022989"/>
    </source>
</evidence>
<dbReference type="Gene3D" id="2.130.10.10">
    <property type="entry name" value="YVTN repeat-like/Quinoprotein amine dehydrogenase"/>
    <property type="match status" value="1"/>
</dbReference>
<keyword evidence="4 5" id="KW-0472">Membrane</keyword>
<gene>
    <name evidence="7" type="ORF">MNBD_PLANCTO03-489</name>
</gene>
<evidence type="ECO:0000259" key="6">
    <source>
        <dbReference type="PROSITE" id="PS50928"/>
    </source>
</evidence>
<feature type="transmembrane region" description="Helical" evidence="5">
    <location>
        <begin position="458"/>
        <end position="477"/>
    </location>
</feature>
<dbReference type="GO" id="GO:0016020">
    <property type="term" value="C:membrane"/>
    <property type="evidence" value="ECO:0007669"/>
    <property type="project" value="UniProtKB-SubCell"/>
</dbReference>
<feature type="transmembrane region" description="Helical" evidence="5">
    <location>
        <begin position="722"/>
        <end position="740"/>
    </location>
</feature>
<accession>A0A3B1DWH4</accession>
<feature type="transmembrane region" description="Helical" evidence="5">
    <location>
        <begin position="517"/>
        <end position="540"/>
    </location>
</feature>
<feature type="transmembrane region" description="Helical" evidence="5">
    <location>
        <begin position="770"/>
        <end position="791"/>
    </location>
</feature>
<name>A0A3B1DWH4_9ZZZZ</name>
<keyword evidence="2 5" id="KW-0812">Transmembrane</keyword>
<dbReference type="EMBL" id="UOGK01000421">
    <property type="protein sequence ID" value="VAX40624.1"/>
    <property type="molecule type" value="Genomic_DNA"/>
</dbReference>
<proteinExistence type="predicted"/>
<dbReference type="InterPro" id="IPR011047">
    <property type="entry name" value="Quinoprotein_ADH-like_sf"/>
</dbReference>
<evidence type="ECO:0000256" key="1">
    <source>
        <dbReference type="ARBA" id="ARBA00004141"/>
    </source>
</evidence>
<dbReference type="AlphaFoldDB" id="A0A3B1DWH4"/>